<evidence type="ECO:0000313" key="8">
    <source>
        <dbReference type="Proteomes" id="UP000482487"/>
    </source>
</evidence>
<dbReference type="Pfam" id="PF02195">
    <property type="entry name" value="ParB_N"/>
    <property type="match status" value="1"/>
</dbReference>
<dbReference type="GO" id="GO:0008170">
    <property type="term" value="F:N-methyltransferase activity"/>
    <property type="evidence" value="ECO:0007669"/>
    <property type="project" value="InterPro"/>
</dbReference>
<evidence type="ECO:0000256" key="3">
    <source>
        <dbReference type="ARBA" id="ARBA00022679"/>
    </source>
</evidence>
<dbReference type="InterPro" id="IPR002295">
    <property type="entry name" value="N4/N6-MTase_EcoPI_Mod-like"/>
</dbReference>
<dbReference type="GO" id="GO:0003677">
    <property type="term" value="F:DNA binding"/>
    <property type="evidence" value="ECO:0007669"/>
    <property type="project" value="InterPro"/>
</dbReference>
<dbReference type="InterPro" id="IPR002941">
    <property type="entry name" value="DNA_methylase_N4/N6"/>
</dbReference>
<dbReference type="SMART" id="SM00470">
    <property type="entry name" value="ParB"/>
    <property type="match status" value="1"/>
</dbReference>
<dbReference type="SUPFAM" id="SSF53335">
    <property type="entry name" value="S-adenosyl-L-methionine-dependent methyltransferases"/>
    <property type="match status" value="1"/>
</dbReference>
<reference evidence="7 8" key="1">
    <citation type="submission" date="2020-01" db="EMBL/GenBank/DDBJ databases">
        <title>Genome sequence of Desulfovibrio aerotolerans DSM 16695(T).</title>
        <authorList>
            <person name="Karnachuk O."/>
            <person name="Avakyan M."/>
            <person name="Mardanov A."/>
            <person name="Kadnikov V."/>
            <person name="Ravin N."/>
        </authorList>
    </citation>
    <scope>NUCLEOTIDE SEQUENCE [LARGE SCALE GENOMIC DNA]</scope>
    <source>
        <strain evidence="7 8">DSM 16695</strain>
    </source>
</reference>
<dbReference type="RefSeq" id="WP_160959155.1">
    <property type="nucleotide sequence ID" value="NZ_WVUD01000005.1"/>
</dbReference>
<sequence>MNQIRMINIENISAPPCDRSDFYEEHIINKIRKDIEENGNLDLSHAIIVREIGNNQYQIVNGNLRYILAKKIGIEKLPCIVKNISETDGIYEFLSENTQHELTPLVVGLAGLLIENGLGGRGNVSDRTRLCRCTGIDKGSLSKYISAATIYKHVENNLNCDEKRSLARKCSVLCKIKNFPNETWFSFAKYIANNTDAEKLTKSINLVKTVESIENNQVWRDCFFPFSKMVEMSLKDQTGEMTIKPTFRELNKTVEVLMESGRGDEINDLKQWLNENAFRVQGGRTFFNFRQIINHCRDILNVNNHTDKNFVNCDAIEFVKSLADESVTACISDPPFGINFHDIGISNTSPIVNDIPEQAMKLYENLAKNLYAKMKKNSYVVVFYSPKFIVPVVTAFVNAQFTLSDQMTWVKNGHGQGNLISSPLNKCEHFFIFKKGNPVWLTGAYNCFVYPVPSNRLHPMQKPIEMIESIVDAVSSPNDLIIDPFCGSGTILKACLNKNRLIAGAEIDENFYNTAYCNLFCDDESNVAVAI</sequence>
<dbReference type="InterPro" id="IPR036086">
    <property type="entry name" value="ParB/Sulfiredoxin_sf"/>
</dbReference>
<dbReference type="Gene3D" id="3.90.1530.10">
    <property type="entry name" value="Conserved hypothetical protein from pyrococcus furiosus pfu- 392566-001, ParB domain"/>
    <property type="match status" value="1"/>
</dbReference>
<evidence type="ECO:0000313" key="7">
    <source>
        <dbReference type="EMBL" id="MYL82461.1"/>
    </source>
</evidence>
<gene>
    <name evidence="7" type="ORF">GTA51_04820</name>
</gene>
<feature type="domain" description="ParB-like N-terminal" evidence="6">
    <location>
        <begin position="5"/>
        <end position="98"/>
    </location>
</feature>
<keyword evidence="3" id="KW-0808">Transferase</keyword>
<dbReference type="AlphaFoldDB" id="A0A7C9IJX6"/>
<comment type="catalytic activity">
    <reaction evidence="5">
        <text>a 2'-deoxyadenosine in DNA + S-adenosyl-L-methionine = an N(6)-methyl-2'-deoxyadenosine in DNA + S-adenosyl-L-homocysteine + H(+)</text>
        <dbReference type="Rhea" id="RHEA:15197"/>
        <dbReference type="Rhea" id="RHEA-COMP:12418"/>
        <dbReference type="Rhea" id="RHEA-COMP:12419"/>
        <dbReference type="ChEBI" id="CHEBI:15378"/>
        <dbReference type="ChEBI" id="CHEBI:57856"/>
        <dbReference type="ChEBI" id="CHEBI:59789"/>
        <dbReference type="ChEBI" id="CHEBI:90615"/>
        <dbReference type="ChEBI" id="CHEBI:90616"/>
        <dbReference type="EC" id="2.1.1.72"/>
    </reaction>
</comment>
<dbReference type="Proteomes" id="UP000482487">
    <property type="component" value="Unassembled WGS sequence"/>
</dbReference>
<accession>A0A7C9IJX6</accession>
<keyword evidence="4" id="KW-0949">S-adenosyl-L-methionine</keyword>
<evidence type="ECO:0000256" key="2">
    <source>
        <dbReference type="ARBA" id="ARBA00022603"/>
    </source>
</evidence>
<dbReference type="GO" id="GO:0032259">
    <property type="term" value="P:methylation"/>
    <property type="evidence" value="ECO:0007669"/>
    <property type="project" value="UniProtKB-KW"/>
</dbReference>
<keyword evidence="8" id="KW-1185">Reference proteome</keyword>
<evidence type="ECO:0000256" key="5">
    <source>
        <dbReference type="ARBA" id="ARBA00047942"/>
    </source>
</evidence>
<dbReference type="GO" id="GO:0009007">
    <property type="term" value="F:site-specific DNA-methyltransferase (adenine-specific) activity"/>
    <property type="evidence" value="ECO:0007669"/>
    <property type="project" value="UniProtKB-EC"/>
</dbReference>
<dbReference type="EMBL" id="WVUD01000005">
    <property type="protein sequence ID" value="MYL82461.1"/>
    <property type="molecule type" value="Genomic_DNA"/>
</dbReference>
<dbReference type="Pfam" id="PF01555">
    <property type="entry name" value="N6_N4_Mtase"/>
    <property type="match status" value="1"/>
</dbReference>
<proteinExistence type="predicted"/>
<dbReference type="PRINTS" id="PR00506">
    <property type="entry name" value="D21N6MTFRASE"/>
</dbReference>
<name>A0A7C9IJX6_9BACT</name>
<evidence type="ECO:0000256" key="1">
    <source>
        <dbReference type="ARBA" id="ARBA00011900"/>
    </source>
</evidence>
<keyword evidence="2" id="KW-0489">Methyltransferase</keyword>
<protein>
    <recommendedName>
        <fullName evidence="1">site-specific DNA-methyltransferase (adenine-specific)</fullName>
        <ecNumber evidence="1">2.1.1.72</ecNumber>
    </recommendedName>
</protein>
<dbReference type="InterPro" id="IPR003115">
    <property type="entry name" value="ParB_N"/>
</dbReference>
<comment type="caution">
    <text evidence="7">The sequence shown here is derived from an EMBL/GenBank/DDBJ whole genome shotgun (WGS) entry which is preliminary data.</text>
</comment>
<dbReference type="OrthoDB" id="9800801at2"/>
<dbReference type="Gene3D" id="3.40.50.150">
    <property type="entry name" value="Vaccinia Virus protein VP39"/>
    <property type="match status" value="1"/>
</dbReference>
<organism evidence="7 8">
    <name type="scientific">Solidesulfovibrio aerotolerans</name>
    <dbReference type="NCBI Taxonomy" id="295255"/>
    <lineage>
        <taxon>Bacteria</taxon>
        <taxon>Pseudomonadati</taxon>
        <taxon>Thermodesulfobacteriota</taxon>
        <taxon>Desulfovibrionia</taxon>
        <taxon>Desulfovibrionales</taxon>
        <taxon>Desulfovibrionaceae</taxon>
        <taxon>Solidesulfovibrio</taxon>
    </lineage>
</organism>
<dbReference type="SUPFAM" id="SSF110849">
    <property type="entry name" value="ParB/Sulfiredoxin"/>
    <property type="match status" value="1"/>
</dbReference>
<evidence type="ECO:0000256" key="4">
    <source>
        <dbReference type="ARBA" id="ARBA00022691"/>
    </source>
</evidence>
<dbReference type="EC" id="2.1.1.72" evidence="1"/>
<dbReference type="InterPro" id="IPR029063">
    <property type="entry name" value="SAM-dependent_MTases_sf"/>
</dbReference>
<evidence type="ECO:0000259" key="6">
    <source>
        <dbReference type="SMART" id="SM00470"/>
    </source>
</evidence>